<sequence length="144" mass="15690">MSFPSRIQAGAGGAARRFRQSRSAGWRLRRQHMTKYLISFPSEAMVVAEDDFPAVVADSHAVIEEAKAAGVYVFGGGINEQVEPVQVSSDGAVSPELYPGSQLKGGFTVLEVPTREQAVEWARKIAVACRCAQELREFQYDPAS</sequence>
<name>Q0C3F5_HYPNA</name>
<evidence type="ECO:0000313" key="1">
    <source>
        <dbReference type="EMBL" id="ABI76375.1"/>
    </source>
</evidence>
<keyword evidence="2" id="KW-1185">Reference proteome</keyword>
<organism evidence="1 2">
    <name type="scientific">Hyphomonas neptunium (strain ATCC 15444)</name>
    <dbReference type="NCBI Taxonomy" id="228405"/>
    <lineage>
        <taxon>Bacteria</taxon>
        <taxon>Pseudomonadati</taxon>
        <taxon>Pseudomonadota</taxon>
        <taxon>Alphaproteobacteria</taxon>
        <taxon>Hyphomonadales</taxon>
        <taxon>Hyphomonadaceae</taxon>
        <taxon>Hyphomonas</taxon>
    </lineage>
</organism>
<dbReference type="eggNOG" id="COG3795">
    <property type="taxonomic scope" value="Bacteria"/>
</dbReference>
<proteinExistence type="predicted"/>
<accession>Q0C3F5</accession>
<dbReference type="Proteomes" id="UP000001959">
    <property type="component" value="Chromosome"/>
</dbReference>
<dbReference type="AlphaFoldDB" id="Q0C3F5"/>
<dbReference type="SUPFAM" id="SSF54909">
    <property type="entry name" value="Dimeric alpha+beta barrel"/>
    <property type="match status" value="1"/>
</dbReference>
<evidence type="ECO:0008006" key="3">
    <source>
        <dbReference type="Google" id="ProtNLM"/>
    </source>
</evidence>
<dbReference type="STRING" id="228405.HNE_1015"/>
<dbReference type="EMBL" id="CP000158">
    <property type="protein sequence ID" value="ABI76375.1"/>
    <property type="molecule type" value="Genomic_DNA"/>
</dbReference>
<protein>
    <recommendedName>
        <fullName evidence="3">YCII-related domain-containing protein</fullName>
    </recommendedName>
</protein>
<dbReference type="InterPro" id="IPR011008">
    <property type="entry name" value="Dimeric_a/b-barrel"/>
</dbReference>
<gene>
    <name evidence="1" type="ordered locus">HNE_1015</name>
</gene>
<dbReference type="KEGG" id="hne:HNE_1015"/>
<dbReference type="HOGENOM" id="CLU_130902_3_0_5"/>
<evidence type="ECO:0000313" key="2">
    <source>
        <dbReference type="Proteomes" id="UP000001959"/>
    </source>
</evidence>
<reference evidence="1 2" key="1">
    <citation type="journal article" date="2006" name="J. Bacteriol.">
        <title>Comparative genomic evidence for a close relationship between the dimorphic prosthecate bacteria Hyphomonas neptunium and Caulobacter crescentus.</title>
        <authorList>
            <person name="Badger J.H."/>
            <person name="Hoover T.R."/>
            <person name="Brun Y.V."/>
            <person name="Weiner R.M."/>
            <person name="Laub M.T."/>
            <person name="Alexandre G."/>
            <person name="Mrazek J."/>
            <person name="Ren Q."/>
            <person name="Paulsen I.T."/>
            <person name="Nelson K.E."/>
            <person name="Khouri H.M."/>
            <person name="Radune D."/>
            <person name="Sosa J."/>
            <person name="Dodson R.J."/>
            <person name="Sullivan S.A."/>
            <person name="Rosovitz M.J."/>
            <person name="Madupu R."/>
            <person name="Brinkac L.M."/>
            <person name="Durkin A.S."/>
            <person name="Daugherty S.C."/>
            <person name="Kothari S.P."/>
            <person name="Giglio M.G."/>
            <person name="Zhou L."/>
            <person name="Haft D.H."/>
            <person name="Selengut J.D."/>
            <person name="Davidsen T.M."/>
            <person name="Yang Q."/>
            <person name="Zafar N."/>
            <person name="Ward N.L."/>
        </authorList>
    </citation>
    <scope>NUCLEOTIDE SEQUENCE [LARGE SCALE GENOMIC DNA]</scope>
    <source>
        <strain evidence="1 2">ATCC 15444</strain>
    </source>
</reference>
<dbReference type="Gene3D" id="3.30.70.1060">
    <property type="entry name" value="Dimeric alpha+beta barrel"/>
    <property type="match status" value="1"/>
</dbReference>